<dbReference type="Pfam" id="PF00874">
    <property type="entry name" value="PRD"/>
    <property type="match status" value="1"/>
</dbReference>
<keyword evidence="7" id="KW-0418">Kinase</keyword>
<dbReference type="InterPro" id="IPR036634">
    <property type="entry name" value="PRD_sf"/>
</dbReference>
<dbReference type="InterPro" id="IPR011608">
    <property type="entry name" value="PRD"/>
</dbReference>
<comment type="caution">
    <text evidence="14">The sequence shown here is derived from an EMBL/GenBank/DDBJ whole genome shotgun (WGS) entry which is preliminary data.</text>
</comment>
<dbReference type="GO" id="GO:0005737">
    <property type="term" value="C:cytoplasm"/>
    <property type="evidence" value="ECO:0007669"/>
    <property type="project" value="UniProtKB-SubCell"/>
</dbReference>
<dbReference type="Gene3D" id="1.10.10.10">
    <property type="entry name" value="Winged helix-like DNA-binding domain superfamily/Winged helix DNA-binding domain"/>
    <property type="match status" value="1"/>
</dbReference>
<evidence type="ECO:0000256" key="4">
    <source>
        <dbReference type="ARBA" id="ARBA00022553"/>
    </source>
</evidence>
<dbReference type="SUPFAM" id="SSF63520">
    <property type="entry name" value="PTS-regulatory domain, PRD"/>
    <property type="match status" value="1"/>
</dbReference>
<feature type="domain" description="PTS EIIB type-2" evidence="12">
    <location>
        <begin position="402"/>
        <end position="489"/>
    </location>
</feature>
<evidence type="ECO:0000256" key="7">
    <source>
        <dbReference type="ARBA" id="ARBA00022777"/>
    </source>
</evidence>
<comment type="subcellular location">
    <subcellularLocation>
        <location evidence="1">Cytoplasm</location>
    </subcellularLocation>
</comment>
<feature type="domain" description="PTS EIIA type-2" evidence="11">
    <location>
        <begin position="537"/>
        <end position="678"/>
    </location>
</feature>
<dbReference type="InterPro" id="IPR013011">
    <property type="entry name" value="PTS_EIIB_2"/>
</dbReference>
<dbReference type="PANTHER" id="PTHR36203">
    <property type="entry name" value="ASCORBATE-SPECIFIC PTS SYSTEM EIIA COMPONENT"/>
    <property type="match status" value="1"/>
</dbReference>
<dbReference type="InterPro" id="IPR002178">
    <property type="entry name" value="PTS_EIIA_type-2_dom"/>
</dbReference>
<sequence length="678" mass="78607">MKVEGGMGMKLMDKEVLNFILAHQEISLETVGQLLSKKEEEIRKMIERINSVLPEGSIKIRDNKILVSGGGIEESFDMLTLQEKSFLQEYEVELRRNLIMYRLLTHHDPSSLQQLSEQFFVSRNTAFTDIKKIKELFRHDPIQLSYSRKGGYQFKGPEMIIRNKLIQITRDLIKTVYGKTKMITFHLLSETDIHSMREKLEEIEHHIGIQLTDEQVNELPYILCAILARAKNHPIEWSFQMHRYDIRNTKEYPVIRDAFQDYPFLKEPDLIYLTLQILSSNMIESAFRLSDSDEISLAVDRFVDHLKSKLAIEFIKESDLKEKILLHIQPAIFRNLLGFQINNPLKTKFIKDHGFIYQVVSESAAPFENLIGHALSPEERVYLSMIVLGWMYQTKENAKSIFKAVVLCHNGTSISKLLLENLKEMFPDFEFIGAYSFRQFENRPIEVDFIFTTIPYKSKATTIVVPPFLEQESRQQLKKLVQKLLDLDTKKKAKGIVYAIKDFIPTDKMNLVEETVKTFFESDRKNETGEESDALGLKLTEQNISVLSYEISWEEVVDTIFAPLLERNAIEPRYLQAVKSAFYKHYQTMLIGPDVYLPHARPDEGVNYPDIQIVLFKKTVMFPNHRPVSLMVALAPSADNSHVLTLSKLNDIFLDSKALRQIKSAASPKQLLKIFERR</sequence>
<evidence type="ECO:0000256" key="8">
    <source>
        <dbReference type="ARBA" id="ARBA00037387"/>
    </source>
</evidence>
<evidence type="ECO:0000259" key="12">
    <source>
        <dbReference type="PROSITE" id="PS51099"/>
    </source>
</evidence>
<dbReference type="InterPro" id="IPR051351">
    <property type="entry name" value="Ascorbate-PTS_EIIA_comp"/>
</dbReference>
<dbReference type="InterPro" id="IPR036388">
    <property type="entry name" value="WH-like_DNA-bd_sf"/>
</dbReference>
<dbReference type="GO" id="GO:0008982">
    <property type="term" value="F:protein-N(PI)-phosphohistidine-sugar phosphotransferase activity"/>
    <property type="evidence" value="ECO:0007669"/>
    <property type="project" value="InterPro"/>
</dbReference>
<dbReference type="PROSITE" id="PS51099">
    <property type="entry name" value="PTS_EIIB_TYPE_2"/>
    <property type="match status" value="1"/>
</dbReference>
<dbReference type="EMBL" id="LRPN01000008">
    <property type="protein sequence ID" value="KWZ85974.1"/>
    <property type="molecule type" value="Genomic_DNA"/>
</dbReference>
<evidence type="ECO:0000259" key="11">
    <source>
        <dbReference type="PROSITE" id="PS51094"/>
    </source>
</evidence>
<evidence type="ECO:0000256" key="5">
    <source>
        <dbReference type="ARBA" id="ARBA00022679"/>
    </source>
</evidence>
<dbReference type="PATRIC" id="fig|1398.22.peg.217"/>
<keyword evidence="5" id="KW-0808">Transferase</keyword>
<dbReference type="Gene3D" id="1.10.1790.10">
    <property type="entry name" value="PRD domain"/>
    <property type="match status" value="1"/>
</dbReference>
<dbReference type="Gene3D" id="3.40.50.2300">
    <property type="match status" value="1"/>
</dbReference>
<feature type="domain" description="PRD" evidence="13">
    <location>
        <begin position="187"/>
        <end position="287"/>
    </location>
</feature>
<dbReference type="PANTHER" id="PTHR36203:SF1">
    <property type="entry name" value="ASCORBATE-SPECIFIC PTS SYSTEM EIIA COMPONENT"/>
    <property type="match status" value="1"/>
</dbReference>
<dbReference type="Pfam" id="PF08279">
    <property type="entry name" value="HTH_11"/>
    <property type="match status" value="1"/>
</dbReference>
<dbReference type="InterPro" id="IPR036095">
    <property type="entry name" value="PTS_EIIB-like_sf"/>
</dbReference>
<evidence type="ECO:0000256" key="1">
    <source>
        <dbReference type="ARBA" id="ARBA00004496"/>
    </source>
</evidence>
<evidence type="ECO:0000256" key="6">
    <source>
        <dbReference type="ARBA" id="ARBA00022683"/>
    </source>
</evidence>
<dbReference type="RefSeq" id="WP_081092937.1">
    <property type="nucleotide sequence ID" value="NZ_KQ955790.1"/>
</dbReference>
<evidence type="ECO:0000256" key="2">
    <source>
        <dbReference type="ARBA" id="ARBA00022448"/>
    </source>
</evidence>
<evidence type="ECO:0000313" key="15">
    <source>
        <dbReference type="Proteomes" id="UP000070376"/>
    </source>
</evidence>
<dbReference type="AlphaFoldDB" id="A0A133L2A3"/>
<keyword evidence="2" id="KW-0813">Transport</keyword>
<dbReference type="CDD" id="cd05568">
    <property type="entry name" value="PTS_IIB_bgl_like"/>
    <property type="match status" value="1"/>
</dbReference>
<evidence type="ECO:0000259" key="13">
    <source>
        <dbReference type="PROSITE" id="PS51372"/>
    </source>
</evidence>
<evidence type="ECO:0000313" key="14">
    <source>
        <dbReference type="EMBL" id="KWZ85974.1"/>
    </source>
</evidence>
<keyword evidence="4" id="KW-0597">Phosphoprotein</keyword>
<dbReference type="SUPFAM" id="SSF52794">
    <property type="entry name" value="PTS system IIB component-like"/>
    <property type="match status" value="1"/>
</dbReference>
<dbReference type="InterPro" id="IPR013196">
    <property type="entry name" value="HTH_11"/>
</dbReference>
<evidence type="ECO:0000256" key="9">
    <source>
        <dbReference type="ARBA" id="ARBA00041175"/>
    </source>
</evidence>
<organism evidence="14 15">
    <name type="scientific">Heyndrickxia coagulans</name>
    <name type="common">Weizmannia coagulans</name>
    <dbReference type="NCBI Taxonomy" id="1398"/>
    <lineage>
        <taxon>Bacteria</taxon>
        <taxon>Bacillati</taxon>
        <taxon>Bacillota</taxon>
        <taxon>Bacilli</taxon>
        <taxon>Bacillales</taxon>
        <taxon>Bacillaceae</taxon>
        <taxon>Heyndrickxia</taxon>
    </lineage>
</organism>
<proteinExistence type="predicted"/>
<dbReference type="Gene3D" id="3.40.930.10">
    <property type="entry name" value="Mannitol-specific EII, Chain A"/>
    <property type="match status" value="1"/>
</dbReference>
<dbReference type="GO" id="GO:0016301">
    <property type="term" value="F:kinase activity"/>
    <property type="evidence" value="ECO:0007669"/>
    <property type="project" value="UniProtKB-KW"/>
</dbReference>
<evidence type="ECO:0000256" key="10">
    <source>
        <dbReference type="ARBA" id="ARBA00042072"/>
    </source>
</evidence>
<dbReference type="Pfam" id="PF00359">
    <property type="entry name" value="PTS_EIIA_2"/>
    <property type="match status" value="1"/>
</dbReference>
<accession>A0A133L2A3</accession>
<dbReference type="GO" id="GO:0006355">
    <property type="term" value="P:regulation of DNA-templated transcription"/>
    <property type="evidence" value="ECO:0007669"/>
    <property type="project" value="InterPro"/>
</dbReference>
<dbReference type="PROSITE" id="PS51094">
    <property type="entry name" value="PTS_EIIA_TYPE_2"/>
    <property type="match status" value="1"/>
</dbReference>
<dbReference type="InterPro" id="IPR016152">
    <property type="entry name" value="PTrfase/Anion_transptr"/>
</dbReference>
<protein>
    <recommendedName>
        <fullName evidence="9">Ascorbate-specific PTS system EIIA component</fullName>
    </recommendedName>
    <alternativeName>
        <fullName evidence="10">Ascorbate-specific phosphotransferase enzyme IIA component</fullName>
    </alternativeName>
</protein>
<feature type="domain" description="PRD" evidence="13">
    <location>
        <begin position="290"/>
        <end position="397"/>
    </location>
</feature>
<gene>
    <name evidence="14" type="ORF">HMPREF3213_00216</name>
</gene>
<name>A0A133L2A3_HEYCO</name>
<dbReference type="Proteomes" id="UP000070376">
    <property type="component" value="Unassembled WGS sequence"/>
</dbReference>
<reference evidence="15" key="1">
    <citation type="submission" date="2016-01" db="EMBL/GenBank/DDBJ databases">
        <authorList>
            <person name="Mitreva M."/>
            <person name="Pepin K.H."/>
            <person name="Mihindukulasuriya K.A."/>
            <person name="Fulton R."/>
            <person name="Fronick C."/>
            <person name="O'Laughlin M."/>
            <person name="Miner T."/>
            <person name="Herter B."/>
            <person name="Rosa B.A."/>
            <person name="Cordes M."/>
            <person name="Tomlinson C."/>
            <person name="Wollam A."/>
            <person name="Palsikar V.B."/>
            <person name="Mardis E.R."/>
            <person name="Wilson R.K."/>
        </authorList>
    </citation>
    <scope>NUCLEOTIDE SEQUENCE [LARGE SCALE GENOMIC DNA]</scope>
    <source>
        <strain evidence="15">GED7749B</strain>
    </source>
</reference>
<dbReference type="GO" id="GO:0009401">
    <property type="term" value="P:phosphoenolpyruvate-dependent sugar phosphotransferase system"/>
    <property type="evidence" value="ECO:0007669"/>
    <property type="project" value="UniProtKB-KW"/>
</dbReference>
<keyword evidence="6" id="KW-0598">Phosphotransferase system</keyword>
<keyword evidence="3" id="KW-0963">Cytoplasm</keyword>
<dbReference type="SUPFAM" id="SSF55804">
    <property type="entry name" value="Phoshotransferase/anion transport protein"/>
    <property type="match status" value="1"/>
</dbReference>
<evidence type="ECO:0000256" key="3">
    <source>
        <dbReference type="ARBA" id="ARBA00022490"/>
    </source>
</evidence>
<comment type="function">
    <text evidence="8">The phosphoenolpyruvate-dependent sugar phosphotransferase system (sugar PTS), a major carbohydrate active transport system, catalyzes the phosphorylation of incoming sugar substrates concomitantly with their translocation across the cell membrane. The enzyme II UlaABC PTS system is involved in ascorbate transport.</text>
</comment>
<dbReference type="PROSITE" id="PS51372">
    <property type="entry name" value="PRD_2"/>
    <property type="match status" value="2"/>
</dbReference>